<dbReference type="Gene3D" id="3.40.50.300">
    <property type="entry name" value="P-loop containing nucleotide triphosphate hydrolases"/>
    <property type="match status" value="1"/>
</dbReference>
<gene>
    <name evidence="6" type="ORF">ACZ11_04710</name>
</gene>
<dbReference type="PANTHER" id="PTHR42711:SF5">
    <property type="entry name" value="ABC TRANSPORTER ATP-BINDING PROTEIN NATA"/>
    <property type="match status" value="1"/>
</dbReference>
<reference evidence="7" key="1">
    <citation type="submission" date="2015-07" db="EMBL/GenBank/DDBJ databases">
        <authorList>
            <consortium name="Consortium for Microbial Forensics and Genomics (microFORGE)"/>
            <person name="Knight B.M."/>
            <person name="Roberts D.P."/>
            <person name="Lin D."/>
            <person name="Hari K."/>
            <person name="Fletcher J."/>
            <person name="Melcher U."/>
            <person name="Blagden T."/>
            <person name="Winegar R.A."/>
        </authorList>
    </citation>
    <scope>NUCLEOTIDE SEQUENCE [LARGE SCALE GENOMIC DNA]</scope>
    <source>
        <strain evidence="7">DSM 23493</strain>
    </source>
</reference>
<dbReference type="CDD" id="cd03263">
    <property type="entry name" value="ABC_subfamily_A"/>
    <property type="match status" value="1"/>
</dbReference>
<dbReference type="OrthoDB" id="9804819at2"/>
<sequence length="241" mass="26762">MTIEIDGLTKQYKEHVVVDQLSLNIKMGEFFALLGQNAAGKTTTIKMLCGLLSPTAGDALLDGESIVHHQVAAKKKLNISPQETAVAPNLTVFENLLLMGRIYGCSKTEAKKRASAQMNLFGLTPRQSNKAKTLSGGYKRRLSVAMAMMSNPKILFLDEPTLGMDVRARRDLWKILNQLKGQVTIVLTTHYLEEVEMLADRVGIMHRGRLRTLGTVQQLKHETKKNSLEDVFLELTEEGAL</sequence>
<evidence type="ECO:0000313" key="6">
    <source>
        <dbReference type="EMBL" id="KMY31530.1"/>
    </source>
</evidence>
<dbReference type="InterPro" id="IPR050763">
    <property type="entry name" value="ABC_transporter_ATP-binding"/>
</dbReference>
<dbReference type="RefSeq" id="WP_049664155.1">
    <property type="nucleotide sequence ID" value="NZ_LFXJ01000005.1"/>
</dbReference>
<dbReference type="GO" id="GO:0005524">
    <property type="term" value="F:ATP binding"/>
    <property type="evidence" value="ECO:0007669"/>
    <property type="project" value="UniProtKB-KW"/>
</dbReference>
<keyword evidence="2" id="KW-0813">Transport</keyword>
<dbReference type="EMBL" id="LFXJ01000005">
    <property type="protein sequence ID" value="KMY31530.1"/>
    <property type="molecule type" value="Genomic_DNA"/>
</dbReference>
<name>A0A0K9FAS3_9BACI</name>
<dbReference type="Proteomes" id="UP000037326">
    <property type="component" value="Unassembled WGS sequence"/>
</dbReference>
<evidence type="ECO:0000256" key="4">
    <source>
        <dbReference type="ARBA" id="ARBA00022840"/>
    </source>
</evidence>
<evidence type="ECO:0000256" key="3">
    <source>
        <dbReference type="ARBA" id="ARBA00022741"/>
    </source>
</evidence>
<dbReference type="SUPFAM" id="SSF52540">
    <property type="entry name" value="P-loop containing nucleoside triphosphate hydrolases"/>
    <property type="match status" value="1"/>
</dbReference>
<dbReference type="Pfam" id="PF00005">
    <property type="entry name" value="ABC_tran"/>
    <property type="match status" value="1"/>
</dbReference>
<dbReference type="PATRIC" id="fig|582475.4.peg.365"/>
<dbReference type="PROSITE" id="PS50893">
    <property type="entry name" value="ABC_TRANSPORTER_2"/>
    <property type="match status" value="1"/>
</dbReference>
<accession>A0A0K9FAS3</accession>
<feature type="domain" description="ABC transporter" evidence="5">
    <location>
        <begin position="3"/>
        <end position="232"/>
    </location>
</feature>
<evidence type="ECO:0000256" key="2">
    <source>
        <dbReference type="ARBA" id="ARBA00022448"/>
    </source>
</evidence>
<keyword evidence="4 6" id="KW-0067">ATP-binding</keyword>
<dbReference type="SMART" id="SM00382">
    <property type="entry name" value="AAA"/>
    <property type="match status" value="1"/>
</dbReference>
<organism evidence="6 7">
    <name type="scientific">Lysinibacillus xylanilyticus</name>
    <dbReference type="NCBI Taxonomy" id="582475"/>
    <lineage>
        <taxon>Bacteria</taxon>
        <taxon>Bacillati</taxon>
        <taxon>Bacillota</taxon>
        <taxon>Bacilli</taxon>
        <taxon>Bacillales</taxon>
        <taxon>Bacillaceae</taxon>
        <taxon>Lysinibacillus</taxon>
    </lineage>
</organism>
<evidence type="ECO:0000256" key="1">
    <source>
        <dbReference type="ARBA" id="ARBA00005417"/>
    </source>
</evidence>
<comment type="caution">
    <text evidence="6">The sequence shown here is derived from an EMBL/GenBank/DDBJ whole genome shotgun (WGS) entry which is preliminary data.</text>
</comment>
<comment type="similarity">
    <text evidence="1">Belongs to the ABC transporter superfamily.</text>
</comment>
<dbReference type="AlphaFoldDB" id="A0A0K9FAS3"/>
<keyword evidence="3" id="KW-0547">Nucleotide-binding</keyword>
<dbReference type="InterPro" id="IPR027417">
    <property type="entry name" value="P-loop_NTPase"/>
</dbReference>
<protein>
    <submittedName>
        <fullName evidence="6">ABC transporter ATP-binding protein</fullName>
    </submittedName>
</protein>
<evidence type="ECO:0000313" key="7">
    <source>
        <dbReference type="Proteomes" id="UP000037326"/>
    </source>
</evidence>
<evidence type="ECO:0000259" key="5">
    <source>
        <dbReference type="PROSITE" id="PS50893"/>
    </source>
</evidence>
<proteinExistence type="inferred from homology"/>
<dbReference type="InterPro" id="IPR003439">
    <property type="entry name" value="ABC_transporter-like_ATP-bd"/>
</dbReference>
<dbReference type="PANTHER" id="PTHR42711">
    <property type="entry name" value="ABC TRANSPORTER ATP-BINDING PROTEIN"/>
    <property type="match status" value="1"/>
</dbReference>
<dbReference type="GeneID" id="96597598"/>
<dbReference type="InterPro" id="IPR003593">
    <property type="entry name" value="AAA+_ATPase"/>
</dbReference>
<dbReference type="GO" id="GO:0016887">
    <property type="term" value="F:ATP hydrolysis activity"/>
    <property type="evidence" value="ECO:0007669"/>
    <property type="project" value="InterPro"/>
</dbReference>